<dbReference type="InterPro" id="IPR002781">
    <property type="entry name" value="TM_pro_TauE-like"/>
</dbReference>
<evidence type="ECO:0000256" key="3">
    <source>
        <dbReference type="ARBA" id="ARBA00022989"/>
    </source>
</evidence>
<evidence type="ECO:0000313" key="6">
    <source>
        <dbReference type="EMBL" id="OGD14922.1"/>
    </source>
</evidence>
<feature type="transmembrane region" description="Helical" evidence="5">
    <location>
        <begin position="232"/>
        <end position="251"/>
    </location>
</feature>
<name>A0A1F5A8J6_9BACT</name>
<organism evidence="6 7">
    <name type="scientific">Candidatus Sediminicultor quintus</name>
    <dbReference type="NCBI Taxonomy" id="1797291"/>
    <lineage>
        <taxon>Bacteria</taxon>
        <taxon>Pseudomonadati</taxon>
        <taxon>Atribacterota</taxon>
        <taxon>Candidatus Phoenicimicrobiia</taxon>
        <taxon>Candidatus Pheonicimicrobiales</taxon>
        <taxon>Candidatus Phoenicimicrobiaceae</taxon>
        <taxon>Candidatus Sediminicultor</taxon>
    </lineage>
</organism>
<evidence type="ECO:0000313" key="7">
    <source>
        <dbReference type="Proteomes" id="UP000177701"/>
    </source>
</evidence>
<dbReference type="AlphaFoldDB" id="A0A1F5A8J6"/>
<dbReference type="PANTHER" id="PTHR43701:SF2">
    <property type="entry name" value="MEMBRANE TRANSPORTER PROTEIN YJNA-RELATED"/>
    <property type="match status" value="1"/>
</dbReference>
<sequence>MIDLESVYTWISLILIGFNIGVVSGFFGVGGAFILTPLLNILGLPMVSAVGTGLFFAGMVSCVAGIRHYFAGNTIIKVSIMLGFLSFIGIRISQPLVIYLNLLNLADIYIRVLYIVLLLLLGISTMRKRLNNAHPDSKQKKFFLLEWIALMPPKIKIDSSYPLISIWLIVLIALVVGFLQGFMGVGGGFIIVPLLIIFLDMKPHHAVGTSLLTVVISSIFAAYLYYQEGKVIILAAILLGAGSLFGVNFGVRGTRNISGENLKKFYAIFLILAALGIMLKEMQFEIISMIYMLTLTIGVALLIVSRFCFQKQCFGIFKKRNH</sequence>
<feature type="transmembrane region" description="Helical" evidence="5">
    <location>
        <begin position="286"/>
        <end position="309"/>
    </location>
</feature>
<comment type="caution">
    <text evidence="5">Lacks conserved residue(s) required for the propagation of feature annotation.</text>
</comment>
<keyword evidence="2 5" id="KW-0812">Transmembrane</keyword>
<comment type="similarity">
    <text evidence="5">Belongs to the 4-toluene sulfonate uptake permease (TSUP) (TC 2.A.102) family.</text>
</comment>
<evidence type="ECO:0000256" key="2">
    <source>
        <dbReference type="ARBA" id="ARBA00022692"/>
    </source>
</evidence>
<evidence type="ECO:0000256" key="1">
    <source>
        <dbReference type="ARBA" id="ARBA00004141"/>
    </source>
</evidence>
<dbReference type="GO" id="GO:0005886">
    <property type="term" value="C:plasma membrane"/>
    <property type="evidence" value="ECO:0007669"/>
    <property type="project" value="UniProtKB-SubCell"/>
</dbReference>
<evidence type="ECO:0000256" key="4">
    <source>
        <dbReference type="ARBA" id="ARBA00023136"/>
    </source>
</evidence>
<dbReference type="Proteomes" id="UP000177701">
    <property type="component" value="Unassembled WGS sequence"/>
</dbReference>
<dbReference type="PANTHER" id="PTHR43701">
    <property type="entry name" value="MEMBRANE TRANSPORTER PROTEIN MJ0441-RELATED"/>
    <property type="match status" value="1"/>
</dbReference>
<feature type="transmembrane region" description="Helical" evidence="5">
    <location>
        <begin position="78"/>
        <end position="102"/>
    </location>
</feature>
<feature type="transmembrane region" description="Helical" evidence="5">
    <location>
        <begin position="108"/>
        <end position="126"/>
    </location>
</feature>
<feature type="transmembrane region" description="Helical" evidence="5">
    <location>
        <begin position="263"/>
        <end position="280"/>
    </location>
</feature>
<feature type="transmembrane region" description="Helical" evidence="5">
    <location>
        <begin position="206"/>
        <end position="226"/>
    </location>
</feature>
<dbReference type="EMBL" id="MEYH01000072">
    <property type="protein sequence ID" value="OGD14922.1"/>
    <property type="molecule type" value="Genomic_DNA"/>
</dbReference>
<comment type="subcellular location">
    <subcellularLocation>
        <location evidence="5">Cell membrane</location>
        <topology evidence="5">Multi-pass membrane protein</topology>
    </subcellularLocation>
    <subcellularLocation>
        <location evidence="1">Membrane</location>
        <topology evidence="1">Multi-pass membrane protein</topology>
    </subcellularLocation>
</comment>
<feature type="transmembrane region" description="Helical" evidence="5">
    <location>
        <begin position="160"/>
        <end position="176"/>
    </location>
</feature>
<keyword evidence="4 5" id="KW-0472">Membrane</keyword>
<accession>A0A1F5A8J6</accession>
<dbReference type="InterPro" id="IPR051598">
    <property type="entry name" value="TSUP/Inactive_protease-like"/>
</dbReference>
<dbReference type="STRING" id="1797291.A2V47_09245"/>
<proteinExistence type="inferred from homology"/>
<feature type="transmembrane region" description="Helical" evidence="5">
    <location>
        <begin position="7"/>
        <end position="35"/>
    </location>
</feature>
<evidence type="ECO:0000256" key="5">
    <source>
        <dbReference type="RuleBase" id="RU363041"/>
    </source>
</evidence>
<comment type="caution">
    <text evidence="6">The sequence shown here is derived from an EMBL/GenBank/DDBJ whole genome shotgun (WGS) entry which is preliminary data.</text>
</comment>
<keyword evidence="5" id="KW-1003">Cell membrane</keyword>
<protein>
    <recommendedName>
        <fullName evidence="5">Probable membrane transporter protein</fullName>
    </recommendedName>
</protein>
<dbReference type="Pfam" id="PF01925">
    <property type="entry name" value="TauE"/>
    <property type="match status" value="1"/>
</dbReference>
<feature type="transmembrane region" description="Helical" evidence="5">
    <location>
        <begin position="182"/>
        <end position="199"/>
    </location>
</feature>
<feature type="transmembrane region" description="Helical" evidence="5">
    <location>
        <begin position="41"/>
        <end position="66"/>
    </location>
</feature>
<gene>
    <name evidence="6" type="ORF">A2V47_09245</name>
</gene>
<reference evidence="6 7" key="1">
    <citation type="journal article" date="2016" name="Nat. Commun.">
        <title>Thousands of microbial genomes shed light on interconnected biogeochemical processes in an aquifer system.</title>
        <authorList>
            <person name="Anantharaman K."/>
            <person name="Brown C.T."/>
            <person name="Hug L.A."/>
            <person name="Sharon I."/>
            <person name="Castelle C.J."/>
            <person name="Probst A.J."/>
            <person name="Thomas B.C."/>
            <person name="Singh A."/>
            <person name="Wilkins M.J."/>
            <person name="Karaoz U."/>
            <person name="Brodie E.L."/>
            <person name="Williams K.H."/>
            <person name="Hubbard S.S."/>
            <person name="Banfield J.F."/>
        </authorList>
    </citation>
    <scope>NUCLEOTIDE SEQUENCE [LARGE SCALE GENOMIC DNA]</scope>
</reference>
<keyword evidence="3 5" id="KW-1133">Transmembrane helix</keyword>